<evidence type="ECO:0000256" key="1">
    <source>
        <dbReference type="ARBA" id="ARBA00004123"/>
    </source>
</evidence>
<dbReference type="GO" id="GO:0005737">
    <property type="term" value="C:cytoplasm"/>
    <property type="evidence" value="ECO:0007669"/>
    <property type="project" value="UniProtKB-SubCell"/>
</dbReference>
<keyword evidence="6" id="KW-0963">Cytoplasm</keyword>
<keyword evidence="4" id="KW-0813">Transport</keyword>
<proteinExistence type="inferred from homology"/>
<evidence type="ECO:0000256" key="7">
    <source>
        <dbReference type="ARBA" id="ARBA00022553"/>
    </source>
</evidence>
<dbReference type="SUPFAM" id="SSF47473">
    <property type="entry name" value="EF-hand"/>
    <property type="match status" value="1"/>
</dbReference>
<evidence type="ECO:0000256" key="13">
    <source>
        <dbReference type="ARBA" id="ARBA00023136"/>
    </source>
</evidence>
<dbReference type="InterPro" id="IPR011992">
    <property type="entry name" value="EF-hand-dom_pair"/>
</dbReference>
<evidence type="ECO:0000256" key="2">
    <source>
        <dbReference type="ARBA" id="ARBA00004236"/>
    </source>
</evidence>
<accession>A0A914HY84</accession>
<feature type="domain" description="EF-hand" evidence="17">
    <location>
        <begin position="131"/>
        <end position="166"/>
    </location>
</feature>
<evidence type="ECO:0000256" key="15">
    <source>
        <dbReference type="ARBA" id="ARBA00023288"/>
    </source>
</evidence>
<feature type="domain" description="EF-hand" evidence="17">
    <location>
        <begin position="91"/>
        <end position="126"/>
    </location>
</feature>
<evidence type="ECO:0000313" key="19">
    <source>
        <dbReference type="WBParaSite" id="Gr19_v10_g4892.t1"/>
    </source>
</evidence>
<dbReference type="InterPro" id="IPR002048">
    <property type="entry name" value="EF_hand_dom"/>
</dbReference>
<evidence type="ECO:0000256" key="10">
    <source>
        <dbReference type="ARBA" id="ARBA00022737"/>
    </source>
</evidence>
<dbReference type="PANTHER" id="PTHR46002">
    <property type="entry name" value="EG:114D9.1 PROTEIN-RELATED"/>
    <property type="match status" value="1"/>
</dbReference>
<keyword evidence="9" id="KW-0479">Metal-binding</keyword>
<evidence type="ECO:0000256" key="4">
    <source>
        <dbReference type="ARBA" id="ARBA00022448"/>
    </source>
</evidence>
<evidence type="ECO:0000256" key="3">
    <source>
        <dbReference type="ARBA" id="ARBA00004496"/>
    </source>
</evidence>
<evidence type="ECO:0000256" key="8">
    <source>
        <dbReference type="ARBA" id="ARBA00022707"/>
    </source>
</evidence>
<evidence type="ECO:0000256" key="5">
    <source>
        <dbReference type="ARBA" id="ARBA00022475"/>
    </source>
</evidence>
<dbReference type="WBParaSite" id="Gr19_v10_g4892.t1">
    <property type="protein sequence ID" value="Gr19_v10_g4892.t1"/>
    <property type="gene ID" value="Gr19_v10_g4892"/>
</dbReference>
<reference evidence="19" key="1">
    <citation type="submission" date="2022-11" db="UniProtKB">
        <authorList>
            <consortium name="WormBaseParasite"/>
        </authorList>
    </citation>
    <scope>IDENTIFICATION</scope>
</reference>
<comment type="subcellular location">
    <subcellularLocation>
        <location evidence="2">Cell membrane</location>
    </subcellularLocation>
    <subcellularLocation>
        <location evidence="3">Cytoplasm</location>
    </subcellularLocation>
    <subcellularLocation>
        <location evidence="1">Nucleus</location>
    </subcellularLocation>
</comment>
<organism evidence="18 19">
    <name type="scientific">Globodera rostochiensis</name>
    <name type="common">Golden nematode worm</name>
    <name type="synonym">Heterodera rostochiensis</name>
    <dbReference type="NCBI Taxonomy" id="31243"/>
    <lineage>
        <taxon>Eukaryota</taxon>
        <taxon>Metazoa</taxon>
        <taxon>Ecdysozoa</taxon>
        <taxon>Nematoda</taxon>
        <taxon>Chromadorea</taxon>
        <taxon>Rhabditida</taxon>
        <taxon>Tylenchina</taxon>
        <taxon>Tylenchomorpha</taxon>
        <taxon>Tylenchoidea</taxon>
        <taxon>Heteroderidae</taxon>
        <taxon>Heteroderinae</taxon>
        <taxon>Globodera</taxon>
    </lineage>
</organism>
<dbReference type="PROSITE" id="PS50222">
    <property type="entry name" value="EF_HAND_2"/>
    <property type="match status" value="2"/>
</dbReference>
<dbReference type="GO" id="GO:0005634">
    <property type="term" value="C:nucleus"/>
    <property type="evidence" value="ECO:0007669"/>
    <property type="project" value="UniProtKB-SubCell"/>
</dbReference>
<sequence>MGQRASSLPHDEIAGIAQETGFSRNQILSLHERYLQLGGGRESLVRHDLQISEMEQNPFQHRVIEAFFLGENEINFRRFIGVLAALRPDAPRVKKLKLGFTLIDTDVDGYLTRNDLEAVVDCIVSDVAGEQRDSLVDRLMAEADADKDGKITFEKYCKALEQFDIVWRLSMRF</sequence>
<keyword evidence="8" id="KW-0519">Myristate</keyword>
<keyword evidence="12" id="KW-0653">Protein transport</keyword>
<evidence type="ECO:0000313" key="18">
    <source>
        <dbReference type="Proteomes" id="UP000887572"/>
    </source>
</evidence>
<dbReference type="GO" id="GO:0005886">
    <property type="term" value="C:plasma membrane"/>
    <property type="evidence" value="ECO:0007669"/>
    <property type="project" value="UniProtKB-SubCell"/>
</dbReference>
<dbReference type="Gene3D" id="1.10.238.10">
    <property type="entry name" value="EF-hand"/>
    <property type="match status" value="1"/>
</dbReference>
<keyword evidence="13" id="KW-0472">Membrane</keyword>
<evidence type="ECO:0000256" key="11">
    <source>
        <dbReference type="ARBA" id="ARBA00022837"/>
    </source>
</evidence>
<protein>
    <submittedName>
        <fullName evidence="19">EF-hand domain-containing protein</fullName>
    </submittedName>
</protein>
<keyword evidence="10" id="KW-0677">Repeat</keyword>
<evidence type="ECO:0000256" key="14">
    <source>
        <dbReference type="ARBA" id="ARBA00023242"/>
    </source>
</evidence>
<name>A0A914HY84_GLORO</name>
<evidence type="ECO:0000256" key="9">
    <source>
        <dbReference type="ARBA" id="ARBA00022723"/>
    </source>
</evidence>
<evidence type="ECO:0000259" key="17">
    <source>
        <dbReference type="PROSITE" id="PS50222"/>
    </source>
</evidence>
<dbReference type="GO" id="GO:0005509">
    <property type="term" value="F:calcium ion binding"/>
    <property type="evidence" value="ECO:0007669"/>
    <property type="project" value="InterPro"/>
</dbReference>
<keyword evidence="11" id="KW-0106">Calcium</keyword>
<dbReference type="AlphaFoldDB" id="A0A914HY84"/>
<dbReference type="GO" id="GO:0015031">
    <property type="term" value="P:protein transport"/>
    <property type="evidence" value="ECO:0007669"/>
    <property type="project" value="UniProtKB-KW"/>
</dbReference>
<evidence type="ECO:0000256" key="12">
    <source>
        <dbReference type="ARBA" id="ARBA00022927"/>
    </source>
</evidence>
<evidence type="ECO:0000256" key="6">
    <source>
        <dbReference type="ARBA" id="ARBA00022490"/>
    </source>
</evidence>
<keyword evidence="15" id="KW-0449">Lipoprotein</keyword>
<dbReference type="InterPro" id="IPR051875">
    <property type="entry name" value="Calcineurin_B_homologous"/>
</dbReference>
<keyword evidence="7" id="KW-0597">Phosphoprotein</keyword>
<dbReference type="Pfam" id="PF13499">
    <property type="entry name" value="EF-hand_7"/>
    <property type="match status" value="1"/>
</dbReference>
<keyword evidence="14" id="KW-0539">Nucleus</keyword>
<keyword evidence="5" id="KW-1003">Cell membrane</keyword>
<dbReference type="CDD" id="cd00051">
    <property type="entry name" value="EFh"/>
    <property type="match status" value="1"/>
</dbReference>
<comment type="similarity">
    <text evidence="16">Belongs to the calcineurin regulatory subunit family. CHP subfamily.</text>
</comment>
<evidence type="ECO:0000256" key="16">
    <source>
        <dbReference type="ARBA" id="ARBA00038164"/>
    </source>
</evidence>
<keyword evidence="18" id="KW-1185">Reference proteome</keyword>
<dbReference type="SMART" id="SM00054">
    <property type="entry name" value="EFh"/>
    <property type="match status" value="2"/>
</dbReference>
<dbReference type="Proteomes" id="UP000887572">
    <property type="component" value="Unplaced"/>
</dbReference>